<dbReference type="Pfam" id="PF12697">
    <property type="entry name" value="Abhydrolase_6"/>
    <property type="match status" value="1"/>
</dbReference>
<organism evidence="2 3">
    <name type="scientific">Talaromyces proteolyticus</name>
    <dbReference type="NCBI Taxonomy" id="1131652"/>
    <lineage>
        <taxon>Eukaryota</taxon>
        <taxon>Fungi</taxon>
        <taxon>Dikarya</taxon>
        <taxon>Ascomycota</taxon>
        <taxon>Pezizomycotina</taxon>
        <taxon>Eurotiomycetes</taxon>
        <taxon>Eurotiomycetidae</taxon>
        <taxon>Eurotiales</taxon>
        <taxon>Trichocomaceae</taxon>
        <taxon>Talaromyces</taxon>
        <taxon>Talaromyces sect. Bacilispori</taxon>
    </lineage>
</organism>
<feature type="domain" description="AB hydrolase-1" evidence="1">
    <location>
        <begin position="98"/>
        <end position="316"/>
    </location>
</feature>
<name>A0AAD4L0Y5_9EURO</name>
<dbReference type="EMBL" id="JAJTJA010000002">
    <property type="protein sequence ID" value="KAH8703500.1"/>
    <property type="molecule type" value="Genomic_DNA"/>
</dbReference>
<dbReference type="PANTHER" id="PTHR47381:SF3">
    <property type="entry name" value="ALPHA_BETA-HYDROLASES SUPERFAMILY PROTEIN"/>
    <property type="match status" value="1"/>
</dbReference>
<dbReference type="GO" id="GO:0016787">
    <property type="term" value="F:hydrolase activity"/>
    <property type="evidence" value="ECO:0007669"/>
    <property type="project" value="UniProtKB-KW"/>
</dbReference>
<reference evidence="2" key="1">
    <citation type="submission" date="2021-12" db="EMBL/GenBank/DDBJ databases">
        <title>Convergent genome expansion in fungi linked to evolution of root-endophyte symbiosis.</title>
        <authorList>
            <consortium name="DOE Joint Genome Institute"/>
            <person name="Ke Y.-H."/>
            <person name="Bonito G."/>
            <person name="Liao H.-L."/>
            <person name="Looney B."/>
            <person name="Rojas-Flechas A."/>
            <person name="Nash J."/>
            <person name="Hameed K."/>
            <person name="Schadt C."/>
            <person name="Martin F."/>
            <person name="Crous P.W."/>
            <person name="Miettinen O."/>
            <person name="Magnuson J.K."/>
            <person name="Labbe J."/>
            <person name="Jacobson D."/>
            <person name="Doktycz M.J."/>
            <person name="Veneault-Fourrey C."/>
            <person name="Kuo A."/>
            <person name="Mondo S."/>
            <person name="Calhoun S."/>
            <person name="Riley R."/>
            <person name="Ohm R."/>
            <person name="LaButti K."/>
            <person name="Andreopoulos B."/>
            <person name="Pangilinan J."/>
            <person name="Nolan M."/>
            <person name="Tritt A."/>
            <person name="Clum A."/>
            <person name="Lipzen A."/>
            <person name="Daum C."/>
            <person name="Barry K."/>
            <person name="Grigoriev I.V."/>
            <person name="Vilgalys R."/>
        </authorList>
    </citation>
    <scope>NUCLEOTIDE SEQUENCE</scope>
    <source>
        <strain evidence="2">PMI_201</strain>
    </source>
</reference>
<dbReference type="AlphaFoldDB" id="A0AAD4L0Y5"/>
<protein>
    <submittedName>
        <fullName evidence="2">Alpha/Beta hydrolase protein</fullName>
    </submittedName>
</protein>
<evidence type="ECO:0000313" key="2">
    <source>
        <dbReference type="EMBL" id="KAH8703500.1"/>
    </source>
</evidence>
<proteinExistence type="predicted"/>
<comment type="caution">
    <text evidence="2">The sequence shown here is derived from an EMBL/GenBank/DDBJ whole genome shotgun (WGS) entry which is preliminary data.</text>
</comment>
<dbReference type="GeneID" id="70245422"/>
<keyword evidence="3" id="KW-1185">Reference proteome</keyword>
<evidence type="ECO:0000259" key="1">
    <source>
        <dbReference type="Pfam" id="PF12697"/>
    </source>
</evidence>
<dbReference type="InterPro" id="IPR029058">
    <property type="entry name" value="AB_hydrolase_fold"/>
</dbReference>
<dbReference type="Proteomes" id="UP001201262">
    <property type="component" value="Unassembled WGS sequence"/>
</dbReference>
<dbReference type="Gene3D" id="3.40.50.1820">
    <property type="entry name" value="alpha/beta hydrolase"/>
    <property type="match status" value="1"/>
</dbReference>
<dbReference type="InterPro" id="IPR000073">
    <property type="entry name" value="AB_hydrolase_1"/>
</dbReference>
<dbReference type="SUPFAM" id="SSF53474">
    <property type="entry name" value="alpha/beta-Hydrolases"/>
    <property type="match status" value="1"/>
</dbReference>
<sequence>MSFRNRIARQEPLPIDQAKQFSLGKMEPNFSPRAGTPHSSRTELIIGGLRTYVYGIEEIEKAGYQDVAVLYLAHGRTRTYRDMEMTAYEILHQYRNTQGQKKAGLIAVAFDMRNHGERVVTPKSNQAWTNGNVTHAQDMIGAVSGSAQDIELLINYLPTYLPQFDKFYNVVSGVSLGGHTSWRVGTDANSKLQGLAIVIGSPNLTGLLLSRLGVKIGELSVPEDELYTVPYDKLSPVLTEEQRRRWPRALSELIAELDRNTAEKFPRNVPTYILNGKLDPLVPDRFTKAWVAKRRDEGYANIDYFVQENTGHTCTDVMVDNIAQWLVKLFSI</sequence>
<evidence type="ECO:0000313" key="3">
    <source>
        <dbReference type="Proteomes" id="UP001201262"/>
    </source>
</evidence>
<gene>
    <name evidence="2" type="ORF">BGW36DRAFT_369428</name>
</gene>
<dbReference type="PANTHER" id="PTHR47381">
    <property type="entry name" value="ALPHA/BETA-HYDROLASES SUPERFAMILY PROTEIN"/>
    <property type="match status" value="1"/>
</dbReference>
<dbReference type="RefSeq" id="XP_046076518.1">
    <property type="nucleotide sequence ID" value="XM_046215135.1"/>
</dbReference>
<keyword evidence="2" id="KW-0378">Hydrolase</keyword>
<accession>A0AAD4L0Y5</accession>